<dbReference type="Proteomes" id="UP000824782">
    <property type="component" value="Unassembled WGS sequence"/>
</dbReference>
<dbReference type="GO" id="GO:0005829">
    <property type="term" value="C:cytosol"/>
    <property type="evidence" value="ECO:0007669"/>
    <property type="project" value="TreeGrafter"/>
</dbReference>
<evidence type="ECO:0008006" key="7">
    <source>
        <dbReference type="Google" id="ProtNLM"/>
    </source>
</evidence>
<comment type="caution">
    <text evidence="5">The sequence shown here is derived from an EMBL/GenBank/DDBJ whole genome shotgun (WGS) entry which is preliminary data.</text>
</comment>
<dbReference type="Gene3D" id="2.130.10.10">
    <property type="entry name" value="YVTN repeat-like/Quinoprotein amine dehydrogenase"/>
    <property type="match status" value="1"/>
</dbReference>
<evidence type="ECO:0000256" key="1">
    <source>
        <dbReference type="ARBA" id="ARBA00022553"/>
    </source>
</evidence>
<evidence type="ECO:0000313" key="6">
    <source>
        <dbReference type="Proteomes" id="UP000824782"/>
    </source>
</evidence>
<reference evidence="5" key="1">
    <citation type="thesis" date="2020" institute="ProQuest LLC" country="789 East Eisenhower Parkway, Ann Arbor, MI, USA">
        <title>Comparative Genomics and Chromosome Evolution.</title>
        <authorList>
            <person name="Mudd A.B."/>
        </authorList>
    </citation>
    <scope>NUCLEOTIDE SEQUENCE</scope>
    <source>
        <strain evidence="5">237g6f4</strain>
        <tissue evidence="5">Blood</tissue>
    </source>
</reference>
<feature type="compositionally biased region" description="Basic and acidic residues" evidence="4">
    <location>
        <begin position="234"/>
        <end position="249"/>
    </location>
</feature>
<dbReference type="PANTHER" id="PTHR12877">
    <property type="entry name" value="RHO GUANINE NUCLEOTIDE EXCHANGE FACTOR"/>
    <property type="match status" value="1"/>
</dbReference>
<keyword evidence="1" id="KW-0597">Phosphoprotein</keyword>
<protein>
    <recommendedName>
        <fullName evidence="7">Rho guanine nucleotide exchange factor 10-like protein</fullName>
    </recommendedName>
</protein>
<dbReference type="PANTHER" id="PTHR12877:SF16">
    <property type="entry name" value="RHO GUANINE NUCLEOTIDE EXCHANGE FACTOR 10-LIKE PROTEIN"/>
    <property type="match status" value="1"/>
</dbReference>
<evidence type="ECO:0000256" key="2">
    <source>
        <dbReference type="ARBA" id="ARBA00022658"/>
    </source>
</evidence>
<dbReference type="InterPro" id="IPR036322">
    <property type="entry name" value="WD40_repeat_dom_sf"/>
</dbReference>
<keyword evidence="3" id="KW-0677">Repeat</keyword>
<dbReference type="GO" id="GO:0005085">
    <property type="term" value="F:guanyl-nucleotide exchange factor activity"/>
    <property type="evidence" value="ECO:0007669"/>
    <property type="project" value="UniProtKB-KW"/>
</dbReference>
<dbReference type="EMBL" id="WNYA01000006">
    <property type="protein sequence ID" value="KAG8569941.1"/>
    <property type="molecule type" value="Genomic_DNA"/>
</dbReference>
<evidence type="ECO:0000256" key="3">
    <source>
        <dbReference type="ARBA" id="ARBA00022737"/>
    </source>
</evidence>
<keyword evidence="2" id="KW-0344">Guanine-nucleotide releasing factor</keyword>
<feature type="region of interest" description="Disordered" evidence="4">
    <location>
        <begin position="280"/>
        <end position="307"/>
    </location>
</feature>
<feature type="region of interest" description="Disordered" evidence="4">
    <location>
        <begin position="225"/>
        <end position="263"/>
    </location>
</feature>
<dbReference type="AlphaFoldDB" id="A0AAV7BBS9"/>
<sequence length="373" mass="40424">SIMVYSSVDTGSTCLMALRSPDLQPVLCLRHSPNYLCAGLQNGTLALYPQNQGGLWDPENLSTVRVGTSPVRALLSLDDCLWASCRNRVTVLETDPLKVQSFEALQDEGVSITHMIRAGAGVWMAFSEGSSIRLFHTETLELLQEINISTRTLLLPGQKNPQVTSLLICQGLLWVGTHLGILITLPVPKLEGIPKITGKGMVSLNGHCGPVQFLTVACSTMAPEALRTEQGSSEDVRDGEGATEAKDTSDQSQDASSDNLPPSRLKGILLQYRLRGTSHLPGHHLSAKEGSRSDNASQETTEEDGSIYEMTDDPDVWFRSRPCAKDTHRKEITSVVIISGGPGYRNFNPSNSNVQGGGDTDSSLLMWQLPLIL</sequence>
<keyword evidence="6" id="KW-1185">Reference proteome</keyword>
<evidence type="ECO:0000256" key="4">
    <source>
        <dbReference type="SAM" id="MobiDB-lite"/>
    </source>
</evidence>
<dbReference type="GO" id="GO:0030036">
    <property type="term" value="P:actin cytoskeleton organization"/>
    <property type="evidence" value="ECO:0007669"/>
    <property type="project" value="TreeGrafter"/>
</dbReference>
<dbReference type="GO" id="GO:0032933">
    <property type="term" value="P:SREBP signaling pathway"/>
    <property type="evidence" value="ECO:0007669"/>
    <property type="project" value="TreeGrafter"/>
</dbReference>
<accession>A0AAV7BBS9</accession>
<proteinExistence type="predicted"/>
<evidence type="ECO:0000313" key="5">
    <source>
        <dbReference type="EMBL" id="KAG8569941.1"/>
    </source>
</evidence>
<dbReference type="InterPro" id="IPR039919">
    <property type="entry name" value="ARHGEF10/ARHGEF17"/>
</dbReference>
<dbReference type="GO" id="GO:0051496">
    <property type="term" value="P:positive regulation of stress fiber assembly"/>
    <property type="evidence" value="ECO:0007669"/>
    <property type="project" value="TreeGrafter"/>
</dbReference>
<dbReference type="Pfam" id="PF19056">
    <property type="entry name" value="WD40_2"/>
    <property type="match status" value="1"/>
</dbReference>
<feature type="non-terminal residue" evidence="5">
    <location>
        <position position="1"/>
    </location>
</feature>
<organism evidence="5 6">
    <name type="scientific">Engystomops pustulosus</name>
    <name type="common">Tungara frog</name>
    <name type="synonym">Physalaemus pustulosus</name>
    <dbReference type="NCBI Taxonomy" id="76066"/>
    <lineage>
        <taxon>Eukaryota</taxon>
        <taxon>Metazoa</taxon>
        <taxon>Chordata</taxon>
        <taxon>Craniata</taxon>
        <taxon>Vertebrata</taxon>
        <taxon>Euteleostomi</taxon>
        <taxon>Amphibia</taxon>
        <taxon>Batrachia</taxon>
        <taxon>Anura</taxon>
        <taxon>Neobatrachia</taxon>
        <taxon>Hyloidea</taxon>
        <taxon>Leptodactylidae</taxon>
        <taxon>Leiuperinae</taxon>
        <taxon>Engystomops</taxon>
    </lineage>
</organism>
<dbReference type="SUPFAM" id="SSF50978">
    <property type="entry name" value="WD40 repeat-like"/>
    <property type="match status" value="1"/>
</dbReference>
<dbReference type="InterPro" id="IPR015943">
    <property type="entry name" value="WD40/YVTN_repeat-like_dom_sf"/>
</dbReference>
<name>A0AAV7BBS9_ENGPU</name>
<gene>
    <name evidence="5" type="ORF">GDO81_014600</name>
</gene>